<reference evidence="1 2" key="1">
    <citation type="submission" date="2015-04" db="EMBL/GenBank/DDBJ databases">
        <authorList>
            <person name="Syromyatnikov M.Y."/>
            <person name="Popov V.N."/>
        </authorList>
    </citation>
    <scope>NUCLEOTIDE SEQUENCE [LARGE SCALE GENOMIC DNA]</scope>
</reference>
<sequence length="65" mass="7386">MILKLFDEKALQNLTLVVFRSASLLTHIFQISFHIFSQAARVNVCLCAHTLKECSKSFFVVLSVK</sequence>
<gene>
    <name evidence="1" type="ORF">CLUMA_CG006063</name>
</gene>
<evidence type="ECO:0000313" key="2">
    <source>
        <dbReference type="Proteomes" id="UP000183832"/>
    </source>
</evidence>
<protein>
    <submittedName>
        <fullName evidence="1">CLUMA_CG006063, isoform A</fullName>
    </submittedName>
</protein>
<evidence type="ECO:0000313" key="1">
    <source>
        <dbReference type="EMBL" id="CRK92471.1"/>
    </source>
</evidence>
<proteinExistence type="predicted"/>
<dbReference type="Proteomes" id="UP000183832">
    <property type="component" value="Unassembled WGS sequence"/>
</dbReference>
<dbReference type="AlphaFoldDB" id="A0A1J1HWJ1"/>
<keyword evidence="2" id="KW-1185">Reference proteome</keyword>
<accession>A0A1J1HWJ1</accession>
<name>A0A1J1HWJ1_9DIPT</name>
<organism evidence="1 2">
    <name type="scientific">Clunio marinus</name>
    <dbReference type="NCBI Taxonomy" id="568069"/>
    <lineage>
        <taxon>Eukaryota</taxon>
        <taxon>Metazoa</taxon>
        <taxon>Ecdysozoa</taxon>
        <taxon>Arthropoda</taxon>
        <taxon>Hexapoda</taxon>
        <taxon>Insecta</taxon>
        <taxon>Pterygota</taxon>
        <taxon>Neoptera</taxon>
        <taxon>Endopterygota</taxon>
        <taxon>Diptera</taxon>
        <taxon>Nematocera</taxon>
        <taxon>Chironomoidea</taxon>
        <taxon>Chironomidae</taxon>
        <taxon>Clunio</taxon>
    </lineage>
</organism>
<dbReference type="EMBL" id="CVRI01000029">
    <property type="protein sequence ID" value="CRK92471.1"/>
    <property type="molecule type" value="Genomic_DNA"/>
</dbReference>